<organism evidence="2 3">
    <name type="scientific">Candidatus Kuenenbacteria bacterium CG_4_10_14_3_um_filter_39_14</name>
    <dbReference type="NCBI Taxonomy" id="1974614"/>
    <lineage>
        <taxon>Bacteria</taxon>
        <taxon>Candidatus Kueneniibacteriota</taxon>
    </lineage>
</organism>
<sequence>MKYGWHLFIGLALIIVAMIAIIHHGYVVGVVGLEVGLVLWGYGFIKQEGGHQSHCQNLLEGSDICPTTPGEFCPLMSALKKTLYKSPRLGTNQISGLSMWKRQTIQK</sequence>
<feature type="transmembrane region" description="Helical" evidence="1">
    <location>
        <begin position="28"/>
        <end position="45"/>
    </location>
</feature>
<protein>
    <submittedName>
        <fullName evidence="2">Uncharacterized protein</fullName>
    </submittedName>
</protein>
<evidence type="ECO:0000313" key="2">
    <source>
        <dbReference type="EMBL" id="PIX92024.1"/>
    </source>
</evidence>
<comment type="caution">
    <text evidence="2">The sequence shown here is derived from an EMBL/GenBank/DDBJ whole genome shotgun (WGS) entry which is preliminary data.</text>
</comment>
<gene>
    <name evidence="2" type="ORF">COZ26_04025</name>
</gene>
<dbReference type="Proteomes" id="UP000230658">
    <property type="component" value="Unassembled WGS sequence"/>
</dbReference>
<keyword evidence="1" id="KW-0812">Transmembrane</keyword>
<reference evidence="3" key="1">
    <citation type="submission" date="2017-09" db="EMBL/GenBank/DDBJ databases">
        <title>Depth-based differentiation of microbial function through sediment-hosted aquifers and enrichment of novel symbionts in the deep terrestrial subsurface.</title>
        <authorList>
            <person name="Probst A.J."/>
            <person name="Ladd B."/>
            <person name="Jarett J.K."/>
            <person name="Geller-Mcgrath D.E."/>
            <person name="Sieber C.M.K."/>
            <person name="Emerson J.B."/>
            <person name="Anantharaman K."/>
            <person name="Thomas B.C."/>
            <person name="Malmstrom R."/>
            <person name="Stieglmeier M."/>
            <person name="Klingl A."/>
            <person name="Woyke T."/>
            <person name="Ryan C.M."/>
            <person name="Banfield J.F."/>
        </authorList>
    </citation>
    <scope>NUCLEOTIDE SEQUENCE [LARGE SCALE GENOMIC DNA]</scope>
</reference>
<dbReference type="EMBL" id="PFJV01000096">
    <property type="protein sequence ID" value="PIX92024.1"/>
    <property type="molecule type" value="Genomic_DNA"/>
</dbReference>
<feature type="transmembrane region" description="Helical" evidence="1">
    <location>
        <begin position="5"/>
        <end position="22"/>
    </location>
</feature>
<proteinExistence type="predicted"/>
<evidence type="ECO:0000256" key="1">
    <source>
        <dbReference type="SAM" id="Phobius"/>
    </source>
</evidence>
<dbReference type="AlphaFoldDB" id="A0A2M7MFY3"/>
<evidence type="ECO:0000313" key="3">
    <source>
        <dbReference type="Proteomes" id="UP000230658"/>
    </source>
</evidence>
<accession>A0A2M7MFY3</accession>
<keyword evidence="1" id="KW-1133">Transmembrane helix</keyword>
<name>A0A2M7MFY3_9BACT</name>
<keyword evidence="1" id="KW-0472">Membrane</keyword>